<keyword evidence="2" id="KW-1185">Reference proteome</keyword>
<organism evidence="1 2">
    <name type="scientific">Cyanidiococcus yangmingshanensis</name>
    <dbReference type="NCBI Taxonomy" id="2690220"/>
    <lineage>
        <taxon>Eukaryota</taxon>
        <taxon>Rhodophyta</taxon>
        <taxon>Bangiophyceae</taxon>
        <taxon>Cyanidiales</taxon>
        <taxon>Cyanidiaceae</taxon>
        <taxon>Cyanidiococcus</taxon>
    </lineage>
</organism>
<dbReference type="OrthoDB" id="1319at2759"/>
<dbReference type="Pfam" id="PF07661">
    <property type="entry name" value="MORN_2"/>
    <property type="match status" value="1"/>
</dbReference>
<dbReference type="Proteomes" id="UP000530660">
    <property type="component" value="Unassembled WGS sequence"/>
</dbReference>
<sequence length="327" mass="38218">MATLTREQPLTTAIKDVKNRGKDDGVQYDDDDVFALSTEVTHTLDLHQSSAEALRLAGVYTRQSAVLALHHGFRSDDDDTEPDEEDGRLQTIREYHENGMLKLMRTFVRRLRKDATEPTNDASYYDRVVEEKHYDPSGICRLDVHFALGQPYLYRKHYYPNNRLKSEKVFFVEDEESMRCRKVGHWRTYYDNGNIQSEIIYNKDGVRCGFCKRYAIDGAVEWVKDYSREQQERLQAFNAKRGNLDLTVAEAARVLGLHGDWCVHVVNRTFRSQCAPLHPDWRRTAGQKATETWEEEQRTEAFIRLSRAREVLLKYLESHPKKCSCER</sequence>
<accession>A0A7J7IGT1</accession>
<dbReference type="InterPro" id="IPR011652">
    <property type="entry name" value="MORN_2"/>
</dbReference>
<proteinExistence type="predicted"/>
<dbReference type="SUPFAM" id="SSF82185">
    <property type="entry name" value="Histone H3 K4-specific methyltransferase SET7/9 N-terminal domain"/>
    <property type="match status" value="1"/>
</dbReference>
<comment type="caution">
    <text evidence="1">The sequence shown here is derived from an EMBL/GenBank/DDBJ whole genome shotgun (WGS) entry which is preliminary data.</text>
</comment>
<name>A0A7J7IGT1_9RHOD</name>
<reference evidence="1 2" key="1">
    <citation type="journal article" date="2020" name="J. Phycol.">
        <title>Comparative genome analysis reveals Cyanidiococcus gen. nov., a new extremophilic red algal genus sister to Cyanidioschyzon (Cyanidioschyzonaceae, Rhodophyta).</title>
        <authorList>
            <person name="Liu S.-L."/>
            <person name="Chiang Y.-R."/>
            <person name="Yoon H.S."/>
            <person name="Fu H.-Y."/>
        </authorList>
    </citation>
    <scope>NUCLEOTIDE SEQUENCE [LARGE SCALE GENOMIC DNA]</scope>
    <source>
        <strain evidence="1 2">THAL066</strain>
    </source>
</reference>
<protein>
    <submittedName>
        <fullName evidence="1">Uncharacterized protein</fullName>
    </submittedName>
</protein>
<dbReference type="Gene3D" id="3.90.930.1">
    <property type="match status" value="1"/>
</dbReference>
<gene>
    <name evidence="1" type="ORF">F1559_002160</name>
</gene>
<evidence type="ECO:0000313" key="2">
    <source>
        <dbReference type="Proteomes" id="UP000530660"/>
    </source>
</evidence>
<evidence type="ECO:0000313" key="1">
    <source>
        <dbReference type="EMBL" id="KAF6001717.1"/>
    </source>
</evidence>
<dbReference type="EMBL" id="VWRR01000013">
    <property type="protein sequence ID" value="KAF6001717.1"/>
    <property type="molecule type" value="Genomic_DNA"/>
</dbReference>
<dbReference type="AlphaFoldDB" id="A0A7J7IGT1"/>